<dbReference type="AlphaFoldDB" id="A0A2N3PKX3"/>
<dbReference type="InterPro" id="IPR011257">
    <property type="entry name" value="DNA_glycosylase"/>
</dbReference>
<dbReference type="RefSeq" id="WP_006803168.1">
    <property type="nucleotide sequence ID" value="NZ_CABKOI010000018.1"/>
</dbReference>
<dbReference type="GeneID" id="97289794"/>
<dbReference type="STRING" id="556267.HWAG_01471"/>
<dbReference type="Proteomes" id="UP000233350">
    <property type="component" value="Unassembled WGS sequence"/>
</dbReference>
<dbReference type="Gene3D" id="1.10.1670.10">
    <property type="entry name" value="Helix-hairpin-Helix base-excision DNA repair enzymes (C-terminal)"/>
    <property type="match status" value="1"/>
</dbReference>
<dbReference type="GO" id="GO:0006281">
    <property type="term" value="P:DNA repair"/>
    <property type="evidence" value="ECO:0007669"/>
    <property type="project" value="InterPro"/>
</dbReference>
<organism evidence="1 2">
    <name type="scientific">Helicobacter winghamensis</name>
    <dbReference type="NCBI Taxonomy" id="157268"/>
    <lineage>
        <taxon>Bacteria</taxon>
        <taxon>Pseudomonadati</taxon>
        <taxon>Campylobacterota</taxon>
        <taxon>Epsilonproteobacteria</taxon>
        <taxon>Campylobacterales</taxon>
        <taxon>Helicobacteraceae</taxon>
        <taxon>Helicobacter</taxon>
    </lineage>
</organism>
<sequence length="255" mass="29687">MLPKNPTKKILKVFLEEQYQSFNTECAVSEEFLDPLFVAREFKNEKVALFCALFAYGNVRAILNFLQSCNLRDLLDSNRNCKLQTNKPYRFQSNAEIQDFFSALQYLGSLEDIFYQGYQKVGIQNGILGGIQNLQRAIYERLENPNSKGLQFLLGAPITEKNTSPLKRWNLFLRWMVRKDCLDLGLWNSVDKRDLLLPLDTHTFRISQRLGLLERKSYDYKAVLEVSQSLREFNPSDPIKYDFALYRIGQLGLLD</sequence>
<dbReference type="EMBL" id="MBPK01000006">
    <property type="protein sequence ID" value="PKT82295.1"/>
    <property type="molecule type" value="Genomic_DNA"/>
</dbReference>
<protein>
    <submittedName>
        <fullName evidence="1">TIGR02757 family protein</fullName>
    </submittedName>
</protein>
<dbReference type="Pfam" id="PF09674">
    <property type="entry name" value="DUF2400"/>
    <property type="match status" value="1"/>
</dbReference>
<evidence type="ECO:0000313" key="2">
    <source>
        <dbReference type="Proteomes" id="UP000233350"/>
    </source>
</evidence>
<accession>A0A2N3PKX3</accession>
<comment type="caution">
    <text evidence="1">The sequence shown here is derived from an EMBL/GenBank/DDBJ whole genome shotgun (WGS) entry which is preliminary data.</text>
</comment>
<dbReference type="InterPro" id="IPR014127">
    <property type="entry name" value="CHP02757"/>
</dbReference>
<proteinExistence type="predicted"/>
<dbReference type="SUPFAM" id="SSF48150">
    <property type="entry name" value="DNA-glycosylase"/>
    <property type="match status" value="1"/>
</dbReference>
<dbReference type="InterPro" id="IPR023170">
    <property type="entry name" value="HhH_base_excis_C"/>
</dbReference>
<gene>
    <name evidence="1" type="ORF">BCM31_00835</name>
</gene>
<dbReference type="NCBIfam" id="TIGR02757">
    <property type="entry name" value="TIGR02757 family protein"/>
    <property type="match status" value="1"/>
</dbReference>
<dbReference type="OrthoDB" id="9773332at2"/>
<name>A0A2N3PKX3_9HELI</name>
<keyword evidence="2" id="KW-1185">Reference proteome</keyword>
<reference evidence="1 2" key="1">
    <citation type="submission" date="2016-07" db="EMBL/GenBank/DDBJ databases">
        <title>Detection of Helicobacter winghamensis from caecal content of red fox (Vulpes vulpes).</title>
        <authorList>
            <person name="Zanoni R.G."/>
            <person name="Florio D."/>
            <person name="Caffara M."/>
            <person name="Renzi M."/>
            <person name="Parisi A."/>
            <person name="Pasquali F."/>
            <person name="Manfreda G."/>
        </authorList>
    </citation>
    <scope>NUCLEOTIDE SEQUENCE [LARGE SCALE GENOMIC DNA]</scope>
    <source>
        <strain evidence="1 2">295_13</strain>
    </source>
</reference>
<evidence type="ECO:0000313" key="1">
    <source>
        <dbReference type="EMBL" id="PKT82295.1"/>
    </source>
</evidence>
<dbReference type="GO" id="GO:0003824">
    <property type="term" value="F:catalytic activity"/>
    <property type="evidence" value="ECO:0007669"/>
    <property type="project" value="InterPro"/>
</dbReference>